<dbReference type="GO" id="GO:0055085">
    <property type="term" value="P:transmembrane transport"/>
    <property type="evidence" value="ECO:0007669"/>
    <property type="project" value="InterPro"/>
</dbReference>
<dbReference type="GO" id="GO:0098797">
    <property type="term" value="C:plasma membrane protein complex"/>
    <property type="evidence" value="ECO:0007669"/>
    <property type="project" value="TreeGrafter"/>
</dbReference>
<evidence type="ECO:0000256" key="3">
    <source>
        <dbReference type="ARBA" id="ARBA00022448"/>
    </source>
</evidence>
<keyword evidence="5" id="KW-0997">Cell inner membrane</keyword>
<organism evidence="12 13">
    <name type="scientific">Hymenobacter roseosalivarius DSM 11622</name>
    <dbReference type="NCBI Taxonomy" id="645990"/>
    <lineage>
        <taxon>Bacteria</taxon>
        <taxon>Pseudomonadati</taxon>
        <taxon>Bacteroidota</taxon>
        <taxon>Cytophagia</taxon>
        <taxon>Cytophagales</taxon>
        <taxon>Hymenobacteraceae</taxon>
        <taxon>Hymenobacter</taxon>
    </lineage>
</organism>
<protein>
    <submittedName>
        <fullName evidence="12">TonB family protein</fullName>
    </submittedName>
</protein>
<dbReference type="Proteomes" id="UP000192266">
    <property type="component" value="Unassembled WGS sequence"/>
</dbReference>
<evidence type="ECO:0000256" key="5">
    <source>
        <dbReference type="ARBA" id="ARBA00022519"/>
    </source>
</evidence>
<dbReference type="PANTHER" id="PTHR33446:SF2">
    <property type="entry name" value="PROTEIN TONB"/>
    <property type="match status" value="1"/>
</dbReference>
<keyword evidence="3" id="KW-0813">Transport</keyword>
<keyword evidence="8 10" id="KW-1133">Transmembrane helix</keyword>
<keyword evidence="9 10" id="KW-0472">Membrane</keyword>
<reference evidence="12 13" key="1">
    <citation type="submission" date="2017-04" db="EMBL/GenBank/DDBJ databases">
        <authorList>
            <person name="Afonso C.L."/>
            <person name="Miller P.J."/>
            <person name="Scott M.A."/>
            <person name="Spackman E."/>
            <person name="Goraichik I."/>
            <person name="Dimitrov K.M."/>
            <person name="Suarez D.L."/>
            <person name="Swayne D.E."/>
        </authorList>
    </citation>
    <scope>NUCLEOTIDE SEQUENCE [LARGE SCALE GENOMIC DNA]</scope>
    <source>
        <strain evidence="12 13">DSM 11622</strain>
    </source>
</reference>
<evidence type="ECO:0000256" key="10">
    <source>
        <dbReference type="SAM" id="Phobius"/>
    </source>
</evidence>
<dbReference type="GO" id="GO:0031992">
    <property type="term" value="F:energy transducer activity"/>
    <property type="evidence" value="ECO:0007669"/>
    <property type="project" value="TreeGrafter"/>
</dbReference>
<dbReference type="PANTHER" id="PTHR33446">
    <property type="entry name" value="PROTEIN TONB-RELATED"/>
    <property type="match status" value="1"/>
</dbReference>
<keyword evidence="4" id="KW-1003">Cell membrane</keyword>
<keyword evidence="13" id="KW-1185">Reference proteome</keyword>
<dbReference type="InterPro" id="IPR006260">
    <property type="entry name" value="TonB/TolA_C"/>
</dbReference>
<feature type="domain" description="TonB C-terminal" evidence="11">
    <location>
        <begin position="188"/>
        <end position="278"/>
    </location>
</feature>
<dbReference type="GO" id="GO:0015031">
    <property type="term" value="P:protein transport"/>
    <property type="evidence" value="ECO:0007669"/>
    <property type="project" value="UniProtKB-KW"/>
</dbReference>
<keyword evidence="7" id="KW-0653">Protein transport</keyword>
<accession>A0A1W1UZR4</accession>
<dbReference type="SUPFAM" id="SSF74653">
    <property type="entry name" value="TolA/TonB C-terminal domain"/>
    <property type="match status" value="1"/>
</dbReference>
<evidence type="ECO:0000256" key="4">
    <source>
        <dbReference type="ARBA" id="ARBA00022475"/>
    </source>
</evidence>
<evidence type="ECO:0000256" key="1">
    <source>
        <dbReference type="ARBA" id="ARBA00004383"/>
    </source>
</evidence>
<dbReference type="PROSITE" id="PS52015">
    <property type="entry name" value="TONB_CTD"/>
    <property type="match status" value="1"/>
</dbReference>
<comment type="subcellular location">
    <subcellularLocation>
        <location evidence="1">Cell inner membrane</location>
        <topology evidence="1">Single-pass membrane protein</topology>
        <orientation evidence="1">Periplasmic side</orientation>
    </subcellularLocation>
</comment>
<sequence>MKTLNLLTATLDDIVFDGRNQAYGAYLLRRLYKRHLATALAATLALCLVLFSIPMLVQRLSPTVADAVLPVDRGIIDLELITILPPTPPAVAPPVAPPPTRAVVTKANPADVISRVVPDELVTKPISMEKVIGETTTPGAVVGPVAIPRNNTGVVTDISSAGTDSGKTGAGAITKPFLTAEVMPDFVGGPEALRRYMQRNLRFPSQAASAAVSGRVYISFTVNADGSISDVAVIKGLGYGTDEEAIRVISKMPPWSPGRQNDHAVPVRYTMPITFQYQ</sequence>
<evidence type="ECO:0000313" key="12">
    <source>
        <dbReference type="EMBL" id="SMB86595.1"/>
    </source>
</evidence>
<feature type="transmembrane region" description="Helical" evidence="10">
    <location>
        <begin position="36"/>
        <end position="57"/>
    </location>
</feature>
<evidence type="ECO:0000256" key="2">
    <source>
        <dbReference type="ARBA" id="ARBA00006555"/>
    </source>
</evidence>
<dbReference type="EMBL" id="FWWW01000046">
    <property type="protein sequence ID" value="SMB86595.1"/>
    <property type="molecule type" value="Genomic_DNA"/>
</dbReference>
<keyword evidence="6 10" id="KW-0812">Transmembrane</keyword>
<dbReference type="InterPro" id="IPR037682">
    <property type="entry name" value="TonB_C"/>
</dbReference>
<proteinExistence type="inferred from homology"/>
<gene>
    <name evidence="12" type="ORF">SAMN00120144_2424</name>
</gene>
<evidence type="ECO:0000256" key="8">
    <source>
        <dbReference type="ARBA" id="ARBA00022989"/>
    </source>
</evidence>
<dbReference type="NCBIfam" id="TIGR01352">
    <property type="entry name" value="tonB_Cterm"/>
    <property type="match status" value="1"/>
</dbReference>
<evidence type="ECO:0000256" key="9">
    <source>
        <dbReference type="ARBA" id="ARBA00023136"/>
    </source>
</evidence>
<dbReference type="STRING" id="645990.SAMN00120144_2424"/>
<dbReference type="AlphaFoldDB" id="A0A1W1UZR4"/>
<dbReference type="InterPro" id="IPR051045">
    <property type="entry name" value="TonB-dependent_transducer"/>
</dbReference>
<comment type="similarity">
    <text evidence="2">Belongs to the TonB family.</text>
</comment>
<evidence type="ECO:0000256" key="7">
    <source>
        <dbReference type="ARBA" id="ARBA00022927"/>
    </source>
</evidence>
<evidence type="ECO:0000256" key="6">
    <source>
        <dbReference type="ARBA" id="ARBA00022692"/>
    </source>
</evidence>
<dbReference type="OrthoDB" id="1039448at2"/>
<dbReference type="Pfam" id="PF03544">
    <property type="entry name" value="TonB_C"/>
    <property type="match status" value="1"/>
</dbReference>
<evidence type="ECO:0000313" key="13">
    <source>
        <dbReference type="Proteomes" id="UP000192266"/>
    </source>
</evidence>
<dbReference type="RefSeq" id="WP_084443934.1">
    <property type="nucleotide sequence ID" value="NZ_FWWW01000046.1"/>
</dbReference>
<dbReference type="Gene3D" id="3.30.1150.10">
    <property type="match status" value="1"/>
</dbReference>
<name>A0A1W1UZR4_9BACT</name>
<evidence type="ECO:0000259" key="11">
    <source>
        <dbReference type="PROSITE" id="PS52015"/>
    </source>
</evidence>